<name>A0AAU7ZJI9_9BACT</name>
<dbReference type="InterPro" id="IPR011059">
    <property type="entry name" value="Metal-dep_hydrolase_composite"/>
</dbReference>
<dbReference type="InterPro" id="IPR006680">
    <property type="entry name" value="Amidohydro-rel"/>
</dbReference>
<accession>A0AAU7ZJI9</accession>
<evidence type="ECO:0000256" key="1">
    <source>
        <dbReference type="ARBA" id="ARBA00022801"/>
    </source>
</evidence>
<feature type="domain" description="Amidohydrolase-related" evidence="2">
    <location>
        <begin position="418"/>
        <end position="585"/>
    </location>
</feature>
<gene>
    <name evidence="4" type="ORF">RBB77_12790</name>
</gene>
<proteinExistence type="predicted"/>
<dbReference type="AlphaFoldDB" id="A0AAU7ZJI9"/>
<reference evidence="4" key="1">
    <citation type="submission" date="2023-08" db="EMBL/GenBank/DDBJ databases">
        <authorList>
            <person name="Messyasz A."/>
            <person name="Mannisto M.K."/>
            <person name="Kerkhof L.J."/>
            <person name="Haggblom M."/>
        </authorList>
    </citation>
    <scope>NUCLEOTIDE SEQUENCE</scope>
    <source>
        <strain evidence="4">X5P6</strain>
    </source>
</reference>
<dbReference type="PANTHER" id="PTHR43794:SF11">
    <property type="entry name" value="AMIDOHYDROLASE-RELATED DOMAIN-CONTAINING PROTEIN"/>
    <property type="match status" value="1"/>
</dbReference>
<feature type="domain" description="Methyltransferase type 11" evidence="3">
    <location>
        <begin position="47"/>
        <end position="139"/>
    </location>
</feature>
<dbReference type="GO" id="GO:0032259">
    <property type="term" value="P:methylation"/>
    <property type="evidence" value="ECO:0007669"/>
    <property type="project" value="UniProtKB-KW"/>
</dbReference>
<dbReference type="RefSeq" id="WP_353062178.1">
    <property type="nucleotide sequence ID" value="NZ_CP132942.1"/>
</dbReference>
<dbReference type="CDD" id="cd02440">
    <property type="entry name" value="AdoMet_MTases"/>
    <property type="match status" value="1"/>
</dbReference>
<reference evidence="4" key="2">
    <citation type="journal article" date="2024" name="Environ. Microbiol.">
        <title>Genome analysis and description of Tunturibacter gen. nov. expands the diversity of Terriglobia in tundra soils.</title>
        <authorList>
            <person name="Messyasz A."/>
            <person name="Mannisto M.K."/>
            <person name="Kerkhof L.J."/>
            <person name="Haggblom M.M."/>
        </authorList>
    </citation>
    <scope>NUCLEOTIDE SEQUENCE</scope>
    <source>
        <strain evidence="4">X5P6</strain>
    </source>
</reference>
<dbReference type="KEGG" id="tpsc:RBB77_12790"/>
<dbReference type="SUPFAM" id="SSF51338">
    <property type="entry name" value="Composite domain of metallo-dependent hydrolases"/>
    <property type="match status" value="1"/>
</dbReference>
<dbReference type="InterPro" id="IPR013216">
    <property type="entry name" value="Methyltransf_11"/>
</dbReference>
<dbReference type="SUPFAM" id="SSF53335">
    <property type="entry name" value="S-adenosyl-L-methionine-dependent methyltransferases"/>
    <property type="match status" value="1"/>
</dbReference>
<protein>
    <submittedName>
        <fullName evidence="4">Methyltransferase domain-containing protein</fullName>
    </submittedName>
</protein>
<evidence type="ECO:0000313" key="4">
    <source>
        <dbReference type="EMBL" id="XCB31334.1"/>
    </source>
</evidence>
<sequence length="649" mass="71227">MTATALSSLDVFDTWAQVYDEQPNPLLMLEQRFLSQMLPDINGLHVLDAGCGTGRWLQFLAPRGAASLIGVDSSTEMLHRAANKIGKACSLRQGTCVALPIPDGTIDLVVSSFVLSYLESLKDFARELYRVTRPDGHIFLTDMHPDTAITCDWTRSFTHDGSTERLRVNGHSLQAIIDTFKACGFVLLANIQPTFELEERKIFEENDKLPFYEESAGLPAVYILQLQKRLPLSKLSDASESSQALHLSGARYALGPRSATEGSIEVERGHIRSLSAKWPLIGEPQTGRKETVDLSGYILLPGLINAHDHLEFSLFPNLGVGPYLNSTEWAREIHRTHATTIASHRKVPKQTRLRWGAIRNLLCGVTTVCHHNPLSRDLVAADFPVRVLARFGWAHSLAMDPNLLHNFDHTPPNLPFVVHAAEGVDAKSAQEIFDLDRLELLDERTVLVHGLALNHKAISLLNQRRSALVICPTSNQFLFHSALSATLIKSIHTVVLGSDSPLTSAGDLLDEINFARNEIGLDAESLFDMVTARSASVLRLRNGEGRLRPGAVADLIAVRDKGLTPAETVAQLTVDQVELVILGGRVQLASDSLFASLPNSLQAGLQPLFVDGIRRWLRAPIDSLLAQARKTLGRDLRVGGKKVEHASAA</sequence>
<dbReference type="Gene3D" id="2.30.40.10">
    <property type="entry name" value="Urease, subunit C, domain 1"/>
    <property type="match status" value="1"/>
</dbReference>
<dbReference type="EMBL" id="CP132942">
    <property type="protein sequence ID" value="XCB31334.1"/>
    <property type="molecule type" value="Genomic_DNA"/>
</dbReference>
<dbReference type="Pfam" id="PF08241">
    <property type="entry name" value="Methyltransf_11"/>
    <property type="match status" value="1"/>
</dbReference>
<keyword evidence="1" id="KW-0378">Hydrolase</keyword>
<keyword evidence="4" id="KW-0808">Transferase</keyword>
<keyword evidence="4" id="KW-0489">Methyltransferase</keyword>
<dbReference type="GO" id="GO:0016810">
    <property type="term" value="F:hydrolase activity, acting on carbon-nitrogen (but not peptide) bonds"/>
    <property type="evidence" value="ECO:0007669"/>
    <property type="project" value="InterPro"/>
</dbReference>
<dbReference type="PANTHER" id="PTHR43794">
    <property type="entry name" value="AMINOHYDROLASE SSNA-RELATED"/>
    <property type="match status" value="1"/>
</dbReference>
<dbReference type="Gene3D" id="3.20.20.140">
    <property type="entry name" value="Metal-dependent hydrolases"/>
    <property type="match status" value="2"/>
</dbReference>
<dbReference type="InterPro" id="IPR029063">
    <property type="entry name" value="SAM-dependent_MTases_sf"/>
</dbReference>
<evidence type="ECO:0000259" key="3">
    <source>
        <dbReference type="Pfam" id="PF08241"/>
    </source>
</evidence>
<dbReference type="Gene3D" id="3.40.50.150">
    <property type="entry name" value="Vaccinia Virus protein VP39"/>
    <property type="match status" value="1"/>
</dbReference>
<organism evidence="4">
    <name type="scientific">Tunturiibacter psychrotolerans</name>
    <dbReference type="NCBI Taxonomy" id="3069686"/>
    <lineage>
        <taxon>Bacteria</taxon>
        <taxon>Pseudomonadati</taxon>
        <taxon>Acidobacteriota</taxon>
        <taxon>Terriglobia</taxon>
        <taxon>Terriglobales</taxon>
        <taxon>Acidobacteriaceae</taxon>
        <taxon>Tunturiibacter</taxon>
    </lineage>
</organism>
<dbReference type="InterPro" id="IPR032466">
    <property type="entry name" value="Metal_Hydrolase"/>
</dbReference>
<dbReference type="Pfam" id="PF01979">
    <property type="entry name" value="Amidohydro_1"/>
    <property type="match status" value="1"/>
</dbReference>
<dbReference type="InterPro" id="IPR050287">
    <property type="entry name" value="MTA/SAH_deaminase"/>
</dbReference>
<dbReference type="GO" id="GO:0008757">
    <property type="term" value="F:S-adenosylmethionine-dependent methyltransferase activity"/>
    <property type="evidence" value="ECO:0007669"/>
    <property type="project" value="InterPro"/>
</dbReference>
<dbReference type="SUPFAM" id="SSF51556">
    <property type="entry name" value="Metallo-dependent hydrolases"/>
    <property type="match status" value="1"/>
</dbReference>
<evidence type="ECO:0000259" key="2">
    <source>
        <dbReference type="Pfam" id="PF01979"/>
    </source>
</evidence>